<dbReference type="PANTHER" id="PTHR10492">
    <property type="match status" value="1"/>
</dbReference>
<dbReference type="STRING" id="906689.A0A2I0XAF4"/>
<comment type="similarity">
    <text evidence="1">Belongs to the helicase family.</text>
</comment>
<keyword evidence="4" id="KW-1185">Reference proteome</keyword>
<comment type="catalytic activity">
    <reaction evidence="1">
        <text>ATP + H2O = ADP + phosphate + H(+)</text>
        <dbReference type="Rhea" id="RHEA:13065"/>
        <dbReference type="ChEBI" id="CHEBI:15377"/>
        <dbReference type="ChEBI" id="CHEBI:15378"/>
        <dbReference type="ChEBI" id="CHEBI:30616"/>
        <dbReference type="ChEBI" id="CHEBI:43474"/>
        <dbReference type="ChEBI" id="CHEBI:456216"/>
        <dbReference type="EC" id="5.6.2.3"/>
    </reaction>
</comment>
<feature type="domain" description="DNA helicase Pif1-like DEAD-box helicase" evidence="2">
    <location>
        <begin position="19"/>
        <end position="87"/>
    </location>
</feature>
<dbReference type="GO" id="GO:0016887">
    <property type="term" value="F:ATP hydrolysis activity"/>
    <property type="evidence" value="ECO:0007669"/>
    <property type="project" value="RHEA"/>
</dbReference>
<reference evidence="3 4" key="1">
    <citation type="journal article" date="2016" name="Sci. Rep.">
        <title>The Dendrobium catenatum Lindl. genome sequence provides insights into polysaccharide synthase, floral development and adaptive evolution.</title>
        <authorList>
            <person name="Zhang G.Q."/>
            <person name="Xu Q."/>
            <person name="Bian C."/>
            <person name="Tsai W.C."/>
            <person name="Yeh C.M."/>
            <person name="Liu K.W."/>
            <person name="Yoshida K."/>
            <person name="Zhang L.S."/>
            <person name="Chang S.B."/>
            <person name="Chen F."/>
            <person name="Shi Y."/>
            <person name="Su Y.Y."/>
            <person name="Zhang Y.Q."/>
            <person name="Chen L.J."/>
            <person name="Yin Y."/>
            <person name="Lin M."/>
            <person name="Huang H."/>
            <person name="Deng H."/>
            <person name="Wang Z.W."/>
            <person name="Zhu S.L."/>
            <person name="Zhao X."/>
            <person name="Deng C."/>
            <person name="Niu S.C."/>
            <person name="Huang J."/>
            <person name="Wang M."/>
            <person name="Liu G.H."/>
            <person name="Yang H.J."/>
            <person name="Xiao X.J."/>
            <person name="Hsiao Y.Y."/>
            <person name="Wu W.L."/>
            <person name="Chen Y.Y."/>
            <person name="Mitsuda N."/>
            <person name="Ohme-Takagi M."/>
            <person name="Luo Y.B."/>
            <person name="Van de Peer Y."/>
            <person name="Liu Z.J."/>
        </authorList>
    </citation>
    <scope>NUCLEOTIDE SEQUENCE [LARGE SCALE GENOMIC DNA]</scope>
    <source>
        <tissue evidence="3">The whole plant</tissue>
    </source>
</reference>
<gene>
    <name evidence="3" type="ORF">MA16_Dca019545</name>
</gene>
<dbReference type="EMBL" id="KZ502020">
    <property type="protein sequence ID" value="PKU84908.1"/>
    <property type="molecule type" value="Genomic_DNA"/>
</dbReference>
<sequence>MIEDLNIFTAIEDINNIHCLNIEQKNAYDEIISHVNKKQNDMFSIDGSGGTGKIYLYRAILAKLRCNGHIALAMTISGVVTSILLGG</sequence>
<keyword evidence="1" id="KW-0227">DNA damage</keyword>
<dbReference type="EC" id="5.6.2.3" evidence="1"/>
<accession>A0A2I0XAF4</accession>
<dbReference type="SUPFAM" id="SSF52540">
    <property type="entry name" value="P-loop containing nucleoside triphosphate hydrolases"/>
    <property type="match status" value="1"/>
</dbReference>
<reference evidence="3 4" key="2">
    <citation type="journal article" date="2017" name="Nature">
        <title>The Apostasia genome and the evolution of orchids.</title>
        <authorList>
            <person name="Zhang G.Q."/>
            <person name="Liu K.W."/>
            <person name="Li Z."/>
            <person name="Lohaus R."/>
            <person name="Hsiao Y.Y."/>
            <person name="Niu S.C."/>
            <person name="Wang J.Y."/>
            <person name="Lin Y.C."/>
            <person name="Xu Q."/>
            <person name="Chen L.J."/>
            <person name="Yoshida K."/>
            <person name="Fujiwara S."/>
            <person name="Wang Z.W."/>
            <person name="Zhang Y.Q."/>
            <person name="Mitsuda N."/>
            <person name="Wang M."/>
            <person name="Liu G.H."/>
            <person name="Pecoraro L."/>
            <person name="Huang H.X."/>
            <person name="Xiao X.J."/>
            <person name="Lin M."/>
            <person name="Wu X.Y."/>
            <person name="Wu W.L."/>
            <person name="Chen Y.Y."/>
            <person name="Chang S.B."/>
            <person name="Sakamoto S."/>
            <person name="Ohme-Takagi M."/>
            <person name="Yagi M."/>
            <person name="Zeng S.J."/>
            <person name="Shen C.Y."/>
            <person name="Yeh C.M."/>
            <person name="Luo Y.B."/>
            <person name="Tsai W.C."/>
            <person name="Van de Peer Y."/>
            <person name="Liu Z.J."/>
        </authorList>
    </citation>
    <scope>NUCLEOTIDE SEQUENCE [LARGE SCALE GENOMIC DNA]</scope>
    <source>
        <tissue evidence="3">The whole plant</tissue>
    </source>
</reference>
<dbReference type="InterPro" id="IPR010285">
    <property type="entry name" value="DNA_helicase_pif1-like_DEAD"/>
</dbReference>
<evidence type="ECO:0000259" key="2">
    <source>
        <dbReference type="Pfam" id="PF05970"/>
    </source>
</evidence>
<keyword evidence="1" id="KW-0234">DNA repair</keyword>
<dbReference type="GO" id="GO:0043139">
    <property type="term" value="F:5'-3' DNA helicase activity"/>
    <property type="evidence" value="ECO:0007669"/>
    <property type="project" value="UniProtKB-EC"/>
</dbReference>
<proteinExistence type="inferred from homology"/>
<keyword evidence="1" id="KW-0378">Hydrolase</keyword>
<name>A0A2I0XAF4_9ASPA</name>
<evidence type="ECO:0000256" key="1">
    <source>
        <dbReference type="RuleBase" id="RU363044"/>
    </source>
</evidence>
<comment type="cofactor">
    <cofactor evidence="1">
        <name>Mg(2+)</name>
        <dbReference type="ChEBI" id="CHEBI:18420"/>
    </cofactor>
</comment>
<dbReference type="InterPro" id="IPR027417">
    <property type="entry name" value="P-loop_NTPase"/>
</dbReference>
<keyword evidence="1 3" id="KW-0347">Helicase</keyword>
<keyword evidence="1" id="KW-0233">DNA recombination</keyword>
<dbReference type="PANTHER" id="PTHR10492:SF57">
    <property type="entry name" value="ATP-DEPENDENT DNA HELICASE"/>
    <property type="match status" value="1"/>
</dbReference>
<protein>
    <recommendedName>
        <fullName evidence="1">ATP-dependent DNA helicase</fullName>
        <ecNumber evidence="1">5.6.2.3</ecNumber>
    </recommendedName>
</protein>
<evidence type="ECO:0000313" key="4">
    <source>
        <dbReference type="Proteomes" id="UP000233837"/>
    </source>
</evidence>
<dbReference type="AlphaFoldDB" id="A0A2I0XAF4"/>
<organism evidence="3 4">
    <name type="scientific">Dendrobium catenatum</name>
    <dbReference type="NCBI Taxonomy" id="906689"/>
    <lineage>
        <taxon>Eukaryota</taxon>
        <taxon>Viridiplantae</taxon>
        <taxon>Streptophyta</taxon>
        <taxon>Embryophyta</taxon>
        <taxon>Tracheophyta</taxon>
        <taxon>Spermatophyta</taxon>
        <taxon>Magnoliopsida</taxon>
        <taxon>Liliopsida</taxon>
        <taxon>Asparagales</taxon>
        <taxon>Orchidaceae</taxon>
        <taxon>Epidendroideae</taxon>
        <taxon>Malaxideae</taxon>
        <taxon>Dendrobiinae</taxon>
        <taxon>Dendrobium</taxon>
    </lineage>
</organism>
<dbReference type="Proteomes" id="UP000233837">
    <property type="component" value="Unassembled WGS sequence"/>
</dbReference>
<dbReference type="GO" id="GO:0006310">
    <property type="term" value="P:DNA recombination"/>
    <property type="evidence" value="ECO:0007669"/>
    <property type="project" value="UniProtKB-KW"/>
</dbReference>
<evidence type="ECO:0000313" key="3">
    <source>
        <dbReference type="EMBL" id="PKU84908.1"/>
    </source>
</evidence>
<keyword evidence="1" id="KW-0067">ATP-binding</keyword>
<dbReference type="Pfam" id="PF05970">
    <property type="entry name" value="PIF1"/>
    <property type="match status" value="1"/>
</dbReference>
<dbReference type="Gene3D" id="3.40.50.300">
    <property type="entry name" value="P-loop containing nucleotide triphosphate hydrolases"/>
    <property type="match status" value="1"/>
</dbReference>
<dbReference type="GO" id="GO:0000723">
    <property type="term" value="P:telomere maintenance"/>
    <property type="evidence" value="ECO:0007669"/>
    <property type="project" value="InterPro"/>
</dbReference>
<dbReference type="GO" id="GO:0006281">
    <property type="term" value="P:DNA repair"/>
    <property type="evidence" value="ECO:0007669"/>
    <property type="project" value="UniProtKB-KW"/>
</dbReference>
<keyword evidence="1" id="KW-0547">Nucleotide-binding</keyword>
<dbReference type="GO" id="GO:0005524">
    <property type="term" value="F:ATP binding"/>
    <property type="evidence" value="ECO:0007669"/>
    <property type="project" value="UniProtKB-KW"/>
</dbReference>